<evidence type="ECO:0000256" key="8">
    <source>
        <dbReference type="ARBA" id="ARBA00025737"/>
    </source>
</evidence>
<dbReference type="Pfam" id="PF20628">
    <property type="entry name" value="Dyp_perox_C"/>
    <property type="match status" value="1"/>
</dbReference>
<evidence type="ECO:0000256" key="2">
    <source>
        <dbReference type="ARBA" id="ARBA00022559"/>
    </source>
</evidence>
<dbReference type="Proteomes" id="UP001597097">
    <property type="component" value="Unassembled WGS sequence"/>
</dbReference>
<evidence type="ECO:0000256" key="5">
    <source>
        <dbReference type="ARBA" id="ARBA00022729"/>
    </source>
</evidence>
<proteinExistence type="inferred from homology"/>
<dbReference type="PANTHER" id="PTHR30521:SF4">
    <property type="entry name" value="DEFERROCHELATASE"/>
    <property type="match status" value="1"/>
</dbReference>
<reference evidence="12" key="1">
    <citation type="journal article" date="2019" name="Int. J. Syst. Evol. Microbiol.">
        <title>The Global Catalogue of Microorganisms (GCM) 10K type strain sequencing project: providing services to taxonomists for standard genome sequencing and annotation.</title>
        <authorList>
            <consortium name="The Broad Institute Genomics Platform"/>
            <consortium name="The Broad Institute Genome Sequencing Center for Infectious Disease"/>
            <person name="Wu L."/>
            <person name="Ma J."/>
        </authorList>
    </citation>
    <scope>NUCLEOTIDE SEQUENCE [LARGE SCALE GENOMIC DNA]</scope>
    <source>
        <strain evidence="12">CGMCC 1.15399</strain>
    </source>
</reference>
<name>A0ABW4G7J6_9ACTN</name>
<dbReference type="PANTHER" id="PTHR30521">
    <property type="entry name" value="DEFERROCHELATASE/PEROXIDASE"/>
    <property type="match status" value="1"/>
</dbReference>
<evidence type="ECO:0000256" key="4">
    <source>
        <dbReference type="ARBA" id="ARBA00022723"/>
    </source>
</evidence>
<dbReference type="SUPFAM" id="SSF54909">
    <property type="entry name" value="Dimeric alpha+beta barrel"/>
    <property type="match status" value="1"/>
</dbReference>
<comment type="caution">
    <text evidence="11">The sequence shown here is derived from an EMBL/GenBank/DDBJ whole genome shotgun (WGS) entry which is preliminary data.</text>
</comment>
<comment type="similarity">
    <text evidence="8">Belongs to the DyP-type peroxidase family.</text>
</comment>
<dbReference type="InterPro" id="IPR048328">
    <property type="entry name" value="Dyp_perox_C"/>
</dbReference>
<evidence type="ECO:0000259" key="10">
    <source>
        <dbReference type="Pfam" id="PF20628"/>
    </source>
</evidence>
<keyword evidence="6" id="KW-0560">Oxidoreductase</keyword>
<evidence type="ECO:0000313" key="12">
    <source>
        <dbReference type="Proteomes" id="UP001597097"/>
    </source>
</evidence>
<comment type="cofactor">
    <cofactor evidence="1">
        <name>heme b</name>
        <dbReference type="ChEBI" id="CHEBI:60344"/>
    </cofactor>
</comment>
<feature type="domain" description="Dyp-type peroxidase C-terminal" evidence="10">
    <location>
        <begin position="2"/>
        <end position="134"/>
    </location>
</feature>
<dbReference type="RefSeq" id="WP_372454989.1">
    <property type="nucleotide sequence ID" value="NZ_JAHKRM010000017.1"/>
</dbReference>
<dbReference type="EMBL" id="JBHUCM010000013">
    <property type="protein sequence ID" value="MFD1538359.1"/>
    <property type="molecule type" value="Genomic_DNA"/>
</dbReference>
<gene>
    <name evidence="11" type="ORF">ACFSJ0_15000</name>
</gene>
<accession>A0ABW4G7J6</accession>
<evidence type="ECO:0000256" key="6">
    <source>
        <dbReference type="ARBA" id="ARBA00023002"/>
    </source>
</evidence>
<dbReference type="GO" id="GO:0004601">
    <property type="term" value="F:peroxidase activity"/>
    <property type="evidence" value="ECO:0007669"/>
    <property type="project" value="UniProtKB-KW"/>
</dbReference>
<keyword evidence="3" id="KW-0349">Heme</keyword>
<keyword evidence="7" id="KW-0408">Iron</keyword>
<keyword evidence="12" id="KW-1185">Reference proteome</keyword>
<feature type="region of interest" description="Disordered" evidence="9">
    <location>
        <begin position="36"/>
        <end position="55"/>
    </location>
</feature>
<dbReference type="PROSITE" id="PS51404">
    <property type="entry name" value="DYP_PEROXIDASE"/>
    <property type="match status" value="1"/>
</dbReference>
<evidence type="ECO:0000256" key="9">
    <source>
        <dbReference type="SAM" id="MobiDB-lite"/>
    </source>
</evidence>
<evidence type="ECO:0000256" key="1">
    <source>
        <dbReference type="ARBA" id="ARBA00001970"/>
    </source>
</evidence>
<keyword evidence="4" id="KW-0479">Metal-binding</keyword>
<evidence type="ECO:0000256" key="3">
    <source>
        <dbReference type="ARBA" id="ARBA00022617"/>
    </source>
</evidence>
<evidence type="ECO:0000313" key="11">
    <source>
        <dbReference type="EMBL" id="MFD1538359.1"/>
    </source>
</evidence>
<sequence length="205" mass="22660">MGGSYQVVRIIRFATRLWDLEPVPVQERVMGRRRDGTWLDGTHPTGRPGFDADPEGRITPLDAHTRRANPGSSGVAAPRMLRRGYSYHDGPEDQGMLFVASRVILSRGVQRRLAGQTLDRYTLTVGGGCYFLPDLSHGPANIAVRPTTFHYRLLSSYSNRSLYLMPRPTSFPPSNARQYAVPHLGPHPAAAGPPFCRNPATGRPE</sequence>
<evidence type="ECO:0000256" key="7">
    <source>
        <dbReference type="ARBA" id="ARBA00023004"/>
    </source>
</evidence>
<keyword evidence="5" id="KW-0732">Signal</keyword>
<keyword evidence="2 11" id="KW-0575">Peroxidase</keyword>
<protein>
    <submittedName>
        <fullName evidence="11">Dyp-type peroxidase</fullName>
    </submittedName>
</protein>
<dbReference type="InterPro" id="IPR011008">
    <property type="entry name" value="Dimeric_a/b-barrel"/>
</dbReference>
<organism evidence="11 12">
    <name type="scientific">Nonomuraea guangzhouensis</name>
    <dbReference type="NCBI Taxonomy" id="1291555"/>
    <lineage>
        <taxon>Bacteria</taxon>
        <taxon>Bacillati</taxon>
        <taxon>Actinomycetota</taxon>
        <taxon>Actinomycetes</taxon>
        <taxon>Streptosporangiales</taxon>
        <taxon>Streptosporangiaceae</taxon>
        <taxon>Nonomuraea</taxon>
    </lineage>
</organism>
<dbReference type="InterPro" id="IPR006314">
    <property type="entry name" value="Dyp_peroxidase"/>
</dbReference>